<dbReference type="EMBL" id="JAUEOZ010000001">
    <property type="protein sequence ID" value="MDN2482358.1"/>
    <property type="molecule type" value="Genomic_DNA"/>
</dbReference>
<evidence type="ECO:0000256" key="9">
    <source>
        <dbReference type="RuleBase" id="RU366031"/>
    </source>
</evidence>
<keyword evidence="4 9" id="KW-0456">Lyase</keyword>
<evidence type="ECO:0000313" key="11">
    <source>
        <dbReference type="EMBL" id="MDN2482358.1"/>
    </source>
</evidence>
<comment type="similarity">
    <text evidence="2 9">Belongs to the uroporphyrinogen-III synthase family.</text>
</comment>
<proteinExistence type="inferred from homology"/>
<evidence type="ECO:0000256" key="2">
    <source>
        <dbReference type="ARBA" id="ARBA00008133"/>
    </source>
</evidence>
<protein>
    <recommendedName>
        <fullName evidence="7 9">Uroporphyrinogen-III synthase</fullName>
        <ecNumber evidence="3 9">4.2.1.75</ecNumber>
    </recommendedName>
</protein>
<comment type="function">
    <text evidence="6 9">Catalyzes cyclization of the linear tetrapyrrole, hydroxymethylbilane, to the macrocyclic uroporphyrinogen III.</text>
</comment>
<dbReference type="NCBIfam" id="NF004585">
    <property type="entry name" value="PRK05928.2-2"/>
    <property type="match status" value="1"/>
</dbReference>
<keyword evidence="12" id="KW-1185">Reference proteome</keyword>
<evidence type="ECO:0000313" key="12">
    <source>
        <dbReference type="Proteomes" id="UP001169719"/>
    </source>
</evidence>
<dbReference type="InterPro" id="IPR003754">
    <property type="entry name" value="4pyrrol_synth_uPrphyn_synth"/>
</dbReference>
<dbReference type="PANTHER" id="PTHR38042:SF1">
    <property type="entry name" value="UROPORPHYRINOGEN-III SYNTHASE, CHLOROPLASTIC"/>
    <property type="match status" value="1"/>
</dbReference>
<name>A0ABT7Y2Y0_9VIBR</name>
<comment type="caution">
    <text evidence="11">The sequence shown here is derived from an EMBL/GenBank/DDBJ whole genome shotgun (WGS) entry which is preliminary data.</text>
</comment>
<feature type="domain" description="Tetrapyrrole biosynthesis uroporphyrinogen III synthase" evidence="10">
    <location>
        <begin position="14"/>
        <end position="224"/>
    </location>
</feature>
<dbReference type="SUPFAM" id="SSF69618">
    <property type="entry name" value="HemD-like"/>
    <property type="match status" value="1"/>
</dbReference>
<dbReference type="GO" id="GO:0004852">
    <property type="term" value="F:uroporphyrinogen-III synthase activity"/>
    <property type="evidence" value="ECO:0007669"/>
    <property type="project" value="UniProtKB-EC"/>
</dbReference>
<dbReference type="RefSeq" id="WP_289962327.1">
    <property type="nucleotide sequence ID" value="NZ_JAUEOZ010000001.1"/>
</dbReference>
<reference evidence="11" key="1">
    <citation type="submission" date="2024-05" db="EMBL/GenBank/DDBJ databases">
        <title>Genome Sequences of Four Agar- Degrading Marine Bacteria.</title>
        <authorList>
            <person name="Phillips E.K."/>
            <person name="Shaffer J.C."/>
            <person name="Henson M.W."/>
            <person name="Temperton B."/>
            <person name="Thrash C.J."/>
            <person name="Martin M.O."/>
        </authorList>
    </citation>
    <scope>NUCLEOTIDE SEQUENCE</scope>
    <source>
        <strain evidence="11">EKP203</strain>
    </source>
</reference>
<comment type="pathway">
    <text evidence="1 9">Porphyrin-containing compound metabolism; protoporphyrin-IX biosynthesis; coproporphyrinogen-III from 5-aminolevulinate: step 3/4.</text>
</comment>
<dbReference type="CDD" id="cd06578">
    <property type="entry name" value="HemD"/>
    <property type="match status" value="1"/>
</dbReference>
<evidence type="ECO:0000256" key="4">
    <source>
        <dbReference type="ARBA" id="ARBA00023239"/>
    </source>
</evidence>
<dbReference type="InterPro" id="IPR039793">
    <property type="entry name" value="UROS/Hem4"/>
</dbReference>
<evidence type="ECO:0000256" key="8">
    <source>
        <dbReference type="ARBA" id="ARBA00048617"/>
    </source>
</evidence>
<dbReference type="PANTHER" id="PTHR38042">
    <property type="entry name" value="UROPORPHYRINOGEN-III SYNTHASE, CHLOROPLASTIC"/>
    <property type="match status" value="1"/>
</dbReference>
<evidence type="ECO:0000256" key="6">
    <source>
        <dbReference type="ARBA" id="ARBA00037589"/>
    </source>
</evidence>
<accession>A0ABT7Y2Y0</accession>
<keyword evidence="5 9" id="KW-0627">Porphyrin biosynthesis</keyword>
<dbReference type="Pfam" id="PF02602">
    <property type="entry name" value="HEM4"/>
    <property type="match status" value="1"/>
</dbReference>
<evidence type="ECO:0000256" key="1">
    <source>
        <dbReference type="ARBA" id="ARBA00004772"/>
    </source>
</evidence>
<dbReference type="Proteomes" id="UP001169719">
    <property type="component" value="Unassembled WGS sequence"/>
</dbReference>
<gene>
    <name evidence="11" type="ORF">QWJ08_13420</name>
</gene>
<dbReference type="InterPro" id="IPR036108">
    <property type="entry name" value="4pyrrol_syn_uPrphyn_synt_sf"/>
</dbReference>
<organism evidence="11 12">
    <name type="scientific">Vibrio agarivorans</name>
    <dbReference type="NCBI Taxonomy" id="153622"/>
    <lineage>
        <taxon>Bacteria</taxon>
        <taxon>Pseudomonadati</taxon>
        <taxon>Pseudomonadota</taxon>
        <taxon>Gammaproteobacteria</taxon>
        <taxon>Vibrionales</taxon>
        <taxon>Vibrionaceae</taxon>
        <taxon>Vibrio</taxon>
    </lineage>
</organism>
<dbReference type="EC" id="4.2.1.75" evidence="3 9"/>
<dbReference type="Gene3D" id="3.40.50.10090">
    <property type="match status" value="2"/>
</dbReference>
<evidence type="ECO:0000256" key="3">
    <source>
        <dbReference type="ARBA" id="ARBA00013109"/>
    </source>
</evidence>
<evidence type="ECO:0000256" key="5">
    <source>
        <dbReference type="ARBA" id="ARBA00023244"/>
    </source>
</evidence>
<evidence type="ECO:0000256" key="7">
    <source>
        <dbReference type="ARBA" id="ARBA00040167"/>
    </source>
</evidence>
<comment type="catalytic activity">
    <reaction evidence="8 9">
        <text>hydroxymethylbilane = uroporphyrinogen III + H2O</text>
        <dbReference type="Rhea" id="RHEA:18965"/>
        <dbReference type="ChEBI" id="CHEBI:15377"/>
        <dbReference type="ChEBI" id="CHEBI:57308"/>
        <dbReference type="ChEBI" id="CHEBI:57845"/>
        <dbReference type="EC" id="4.2.1.75"/>
    </reaction>
</comment>
<sequence>MSVLITRPDEPGRQLTQHLNQVGIAAHHFPLISILPSNKNHQLQHDLECADIVIAVSQYAVTYADKSIKHWPSQCLYFAIGSKTALQLEQVTKKTVYTPEIHESEHFLLLPELSQSHIFKKKVIILRGNGGRDLIREQLSARGAYVEYREVYQRKNIKFDSKSAITEWQDNLIQHVVITSSEQLNHLLSMCRGNKSWLVERCIYVPSERIAQEAKALGFTQVVCTHGASNTVITRALQAHIKENNNDQKDQ</sequence>
<evidence type="ECO:0000259" key="10">
    <source>
        <dbReference type="Pfam" id="PF02602"/>
    </source>
</evidence>